<reference evidence="2 3" key="1">
    <citation type="submission" date="2018-01" db="EMBL/GenBank/DDBJ databases">
        <title>Denitrification phenotypes of diverse strains of Pseudomonas stutzeri.</title>
        <authorList>
            <person name="Milligan D.A."/>
            <person name="Bergaust L."/>
            <person name="Bakken L.R."/>
            <person name="Frostegard A."/>
        </authorList>
    </citation>
    <scope>NUCLEOTIDE SEQUENCE [LARGE SCALE GENOMIC DNA]</scope>
    <source>
        <strain evidence="2 3">KC</strain>
    </source>
</reference>
<dbReference type="InterPro" id="IPR012902">
    <property type="entry name" value="N_methyl_site"/>
</dbReference>
<dbReference type="NCBIfam" id="TIGR02532">
    <property type="entry name" value="IV_pilin_GFxxxE"/>
    <property type="match status" value="1"/>
</dbReference>
<accession>A0A2N8S1Q1</accession>
<evidence type="ECO:0000313" key="2">
    <source>
        <dbReference type="EMBL" id="PNF80547.1"/>
    </source>
</evidence>
<sequence>MKSDYGFTLIELMITVAIVAILTAVALPQFNEYRAQSSDATAAADARNAIAALTVHMLR</sequence>
<protein>
    <submittedName>
        <fullName evidence="2">Tfp structural protein</fullName>
    </submittedName>
</protein>
<dbReference type="SUPFAM" id="SSF54523">
    <property type="entry name" value="Pili subunits"/>
    <property type="match status" value="1"/>
</dbReference>
<comment type="caution">
    <text evidence="2">The sequence shown here is derived from an EMBL/GenBank/DDBJ whole genome shotgun (WGS) entry which is preliminary data.</text>
</comment>
<dbReference type="Gene3D" id="3.30.700.10">
    <property type="entry name" value="Glycoprotein, Type 4 Pilin"/>
    <property type="match status" value="1"/>
</dbReference>
<dbReference type="Pfam" id="PF07963">
    <property type="entry name" value="N_methyl"/>
    <property type="match status" value="1"/>
</dbReference>
<keyword evidence="1" id="KW-1133">Transmembrane helix</keyword>
<proteinExistence type="predicted"/>
<dbReference type="EMBL" id="POUN01000003">
    <property type="protein sequence ID" value="PNF80547.1"/>
    <property type="molecule type" value="Genomic_DNA"/>
</dbReference>
<name>A0A2N8S1Q1_STUST</name>
<evidence type="ECO:0000313" key="3">
    <source>
        <dbReference type="Proteomes" id="UP000235925"/>
    </source>
</evidence>
<dbReference type="RefSeq" id="WP_102824887.1">
    <property type="nucleotide sequence ID" value="NZ_CP139348.1"/>
</dbReference>
<evidence type="ECO:0000256" key="1">
    <source>
        <dbReference type="SAM" id="Phobius"/>
    </source>
</evidence>
<feature type="transmembrane region" description="Helical" evidence="1">
    <location>
        <begin position="6"/>
        <end position="27"/>
    </location>
</feature>
<gene>
    <name evidence="2" type="ORF">CXK92_10005</name>
</gene>
<dbReference type="InterPro" id="IPR045584">
    <property type="entry name" value="Pilin-like"/>
</dbReference>
<keyword evidence="1" id="KW-0812">Transmembrane</keyword>
<keyword evidence="1" id="KW-0472">Membrane</keyword>
<dbReference type="AlphaFoldDB" id="A0A2N8S1Q1"/>
<dbReference type="Proteomes" id="UP000235925">
    <property type="component" value="Unassembled WGS sequence"/>
</dbReference>
<organism evidence="2 3">
    <name type="scientific">Stutzerimonas stutzeri</name>
    <name type="common">Pseudomonas stutzeri</name>
    <dbReference type="NCBI Taxonomy" id="316"/>
    <lineage>
        <taxon>Bacteria</taxon>
        <taxon>Pseudomonadati</taxon>
        <taxon>Pseudomonadota</taxon>
        <taxon>Gammaproteobacteria</taxon>
        <taxon>Pseudomonadales</taxon>
        <taxon>Pseudomonadaceae</taxon>
        <taxon>Stutzerimonas</taxon>
    </lineage>
</organism>